<protein>
    <submittedName>
        <fullName evidence="1">(African queen) hypothetical protein</fullName>
    </submittedName>
</protein>
<evidence type="ECO:0000313" key="2">
    <source>
        <dbReference type="Proteomes" id="UP000789524"/>
    </source>
</evidence>
<name>A0A8J2VUN2_9NEOP</name>
<reference evidence="1" key="1">
    <citation type="submission" date="2021-09" db="EMBL/GenBank/DDBJ databases">
        <authorList>
            <person name="Martin H S."/>
        </authorList>
    </citation>
    <scope>NUCLEOTIDE SEQUENCE</scope>
</reference>
<accession>A0A8J2VUN2</accession>
<dbReference type="AlphaFoldDB" id="A0A8J2VUN2"/>
<evidence type="ECO:0000313" key="1">
    <source>
        <dbReference type="EMBL" id="CAG9575630.1"/>
    </source>
</evidence>
<proteinExistence type="predicted"/>
<comment type="caution">
    <text evidence="1">The sequence shown here is derived from an EMBL/GenBank/DDBJ whole genome shotgun (WGS) entry which is preliminary data.</text>
</comment>
<dbReference type="Proteomes" id="UP000789524">
    <property type="component" value="Unassembled WGS sequence"/>
</dbReference>
<dbReference type="EMBL" id="CAKASE010000074">
    <property type="protein sequence ID" value="CAG9575630.1"/>
    <property type="molecule type" value="Genomic_DNA"/>
</dbReference>
<sequence>MSDHYQDFYERVPKYGMHDSGNRLQAEHIKYCNPIEFHSCNGYIGAAGLIFKCIIVRRPMATLARPDPTAHSRPQQRLRLELASSILMADFLAHEAAANVRAYAT</sequence>
<organism evidence="1 2">
    <name type="scientific">Danaus chrysippus</name>
    <name type="common">African queen</name>
    <dbReference type="NCBI Taxonomy" id="151541"/>
    <lineage>
        <taxon>Eukaryota</taxon>
        <taxon>Metazoa</taxon>
        <taxon>Ecdysozoa</taxon>
        <taxon>Arthropoda</taxon>
        <taxon>Hexapoda</taxon>
        <taxon>Insecta</taxon>
        <taxon>Pterygota</taxon>
        <taxon>Neoptera</taxon>
        <taxon>Endopterygota</taxon>
        <taxon>Lepidoptera</taxon>
        <taxon>Glossata</taxon>
        <taxon>Ditrysia</taxon>
        <taxon>Papilionoidea</taxon>
        <taxon>Nymphalidae</taxon>
        <taxon>Danainae</taxon>
        <taxon>Danaini</taxon>
        <taxon>Danaina</taxon>
        <taxon>Danaus</taxon>
        <taxon>Anosia</taxon>
    </lineage>
</organism>
<gene>
    <name evidence="1" type="ORF">DCHRY22_LOCUS11492</name>
</gene>
<keyword evidence="2" id="KW-1185">Reference proteome</keyword>